<dbReference type="InterPro" id="IPR052384">
    <property type="entry name" value="TMTC_O-mannosyltransferase"/>
</dbReference>
<dbReference type="PROSITE" id="PS50005">
    <property type="entry name" value="TPR"/>
    <property type="match status" value="3"/>
</dbReference>
<feature type="repeat" description="TPR" evidence="16">
    <location>
        <begin position="529"/>
        <end position="562"/>
    </location>
</feature>
<evidence type="ECO:0000256" key="17">
    <source>
        <dbReference type="SAM" id="MobiDB-lite"/>
    </source>
</evidence>
<comment type="function">
    <text evidence="1">Transfers mannosyl residues to the hydroxyl group of serine or threonine residues.</text>
</comment>
<sequence length="722" mass="78533">MGLDPPEFAPSDNPASASDSLLTRTLTFLYLPALNAWLLLNPATLSFDWSMDAVPLVATPADARVALTALFYAYLAAAAVYVARNYAREGAPPAAGRARGGRSPDGHRKGVGNGVAAHANGGGAVANGGTTSNGAATTAAEKQKSIAAGGGLVRRLARRFARHAAAEPLPPPLAVGHSCGRSDRRPDDDRQAAPRPRADSVDVVVVAMSLIIFPFLLATNLFFYVGFVIAERVLYIPSMGFCLLVAHGKRPLPMRLGRWQHWLRSALLAALIGCYSVRTYTRNEDWRTEEALYRSGLSVNPAKFMSKFCELVYSTVLESHDDILWGRIAFVIVFRKQQFRGSLVSGGILLQEQKRYVEAISSYKTAIQCRPRLAGEEAPPRGDNRMHYSGYKLQRSDVDEAASAHMNLGAILHMNGKLTDAEKAYQEALALNPRDHITQDNLRKLRNLMQQLGLLGCKMAPKKIYAPAHRSPPPLEAIDVYHLAVERITGQYPPQSLYNMLGEAYFRQDKVDNAEMWYRKALQTKPDHIPAHLTLAKLLYKTDRSREAEALFRGALRLAPDDSSVYQHYGQYLAEAGQVRDAADMFVLAATLAPAEFEVMFNAANTLRGLHLEGVRSAEGAVALEVALLRDSVGLERASEISSAARTENRTRNASDSCEEVASGASAHMRSSGAILHINGPTSRQAEKAYQEALAIPPTGPHTSREQSAPAGATSAQAEPDT</sequence>
<dbReference type="GeneID" id="106806355"/>
<comment type="catalytic activity">
    <reaction evidence="14">
        <text>a di-trans,poly-cis-dolichyl beta-D-mannosyl phosphate + L-threonyl-[protein] = 3-O-(alpha-D-mannosyl)-L-threonyl-[protein] + a di-trans,poly-cis-dolichyl phosphate + H(+)</text>
        <dbReference type="Rhea" id="RHEA:53396"/>
        <dbReference type="Rhea" id="RHEA-COMP:11060"/>
        <dbReference type="Rhea" id="RHEA-COMP:13547"/>
        <dbReference type="Rhea" id="RHEA-COMP:19498"/>
        <dbReference type="Rhea" id="RHEA-COMP:19501"/>
        <dbReference type="ChEBI" id="CHEBI:15378"/>
        <dbReference type="ChEBI" id="CHEBI:30013"/>
        <dbReference type="ChEBI" id="CHEBI:57683"/>
        <dbReference type="ChEBI" id="CHEBI:58211"/>
        <dbReference type="ChEBI" id="CHEBI:137323"/>
        <dbReference type="EC" id="2.4.1.109"/>
    </reaction>
</comment>
<evidence type="ECO:0000256" key="5">
    <source>
        <dbReference type="ARBA" id="ARBA00007882"/>
    </source>
</evidence>
<dbReference type="InterPro" id="IPR019734">
    <property type="entry name" value="TPR_rpt"/>
</dbReference>
<feature type="transmembrane region" description="Helical" evidence="18">
    <location>
        <begin position="203"/>
        <end position="227"/>
    </location>
</feature>
<feature type="compositionally biased region" description="Basic and acidic residues" evidence="17">
    <location>
        <begin position="180"/>
        <end position="196"/>
    </location>
</feature>
<evidence type="ECO:0000256" key="2">
    <source>
        <dbReference type="ARBA" id="ARBA00004141"/>
    </source>
</evidence>
<evidence type="ECO:0000256" key="11">
    <source>
        <dbReference type="ARBA" id="ARBA00022824"/>
    </source>
</evidence>
<dbReference type="PANTHER" id="PTHR44216">
    <property type="entry name" value="PROTEIN O-MANNOSYL-TRANSFERASE TMTC2"/>
    <property type="match status" value="1"/>
</dbReference>
<dbReference type="Proteomes" id="UP000695022">
    <property type="component" value="Unplaced"/>
</dbReference>
<feature type="region of interest" description="Disordered" evidence="17">
    <location>
        <begin position="681"/>
        <end position="722"/>
    </location>
</feature>
<comment type="catalytic activity">
    <reaction evidence="15">
        <text>a di-trans,poly-cis-dolichyl beta-D-mannosyl phosphate + L-seryl-[protein] = 3-O-(alpha-D-mannosyl)-L-seryl-[protein] + a di-trans,poly-cis-dolichyl phosphate + H(+)</text>
        <dbReference type="Rhea" id="RHEA:17377"/>
        <dbReference type="Rhea" id="RHEA-COMP:9863"/>
        <dbReference type="Rhea" id="RHEA-COMP:13546"/>
        <dbReference type="Rhea" id="RHEA-COMP:19498"/>
        <dbReference type="Rhea" id="RHEA-COMP:19501"/>
        <dbReference type="ChEBI" id="CHEBI:15378"/>
        <dbReference type="ChEBI" id="CHEBI:29999"/>
        <dbReference type="ChEBI" id="CHEBI:57683"/>
        <dbReference type="ChEBI" id="CHEBI:58211"/>
        <dbReference type="ChEBI" id="CHEBI:137321"/>
        <dbReference type="EC" id="2.4.1.109"/>
    </reaction>
</comment>
<keyword evidence="20" id="KW-1185">Reference proteome</keyword>
<protein>
    <recommendedName>
        <fullName evidence="6">dolichyl-phosphate-mannose--protein mannosyltransferase</fullName>
        <ecNumber evidence="6">2.4.1.109</ecNumber>
    </recommendedName>
</protein>
<evidence type="ECO:0000256" key="10">
    <source>
        <dbReference type="ARBA" id="ARBA00022803"/>
    </source>
</evidence>
<feature type="region of interest" description="Disordered" evidence="17">
    <location>
        <begin position="91"/>
        <end position="117"/>
    </location>
</feature>
<dbReference type="RefSeq" id="XP_014663753.1">
    <property type="nucleotide sequence ID" value="XM_014808267.1"/>
</dbReference>
<feature type="transmembrane region" description="Helical" evidence="18">
    <location>
        <begin position="63"/>
        <end position="83"/>
    </location>
</feature>
<dbReference type="InterPro" id="IPR011990">
    <property type="entry name" value="TPR-like_helical_dom_sf"/>
</dbReference>
<keyword evidence="7" id="KW-0808">Transferase</keyword>
<feature type="repeat" description="TPR" evidence="16">
    <location>
        <begin position="402"/>
        <end position="435"/>
    </location>
</feature>
<feature type="repeat" description="TPR" evidence="16">
    <location>
        <begin position="495"/>
        <end position="528"/>
    </location>
</feature>
<keyword evidence="8 18" id="KW-0812">Transmembrane</keyword>
<organism evidence="20 21">
    <name type="scientific">Priapulus caudatus</name>
    <name type="common">Priapulid worm</name>
    <dbReference type="NCBI Taxonomy" id="37621"/>
    <lineage>
        <taxon>Eukaryota</taxon>
        <taxon>Metazoa</taxon>
        <taxon>Ecdysozoa</taxon>
        <taxon>Scalidophora</taxon>
        <taxon>Priapulida</taxon>
        <taxon>Priapulimorpha</taxon>
        <taxon>Priapulimorphida</taxon>
        <taxon>Priapulidae</taxon>
        <taxon>Priapulus</taxon>
    </lineage>
</organism>
<evidence type="ECO:0000313" key="20">
    <source>
        <dbReference type="Proteomes" id="UP000695022"/>
    </source>
</evidence>
<keyword evidence="12 18" id="KW-1133">Transmembrane helix</keyword>
<keyword evidence="10 16" id="KW-0802">TPR repeat</keyword>
<dbReference type="InterPro" id="IPR013618">
    <property type="entry name" value="TMTC_DUF1736"/>
</dbReference>
<comment type="pathway">
    <text evidence="4">Protein modification; protein glycosylation.</text>
</comment>
<evidence type="ECO:0000256" key="15">
    <source>
        <dbReference type="ARBA" id="ARBA00045102"/>
    </source>
</evidence>
<dbReference type="Pfam" id="PF14559">
    <property type="entry name" value="TPR_19"/>
    <property type="match status" value="1"/>
</dbReference>
<evidence type="ECO:0000256" key="13">
    <source>
        <dbReference type="ARBA" id="ARBA00023136"/>
    </source>
</evidence>
<evidence type="ECO:0000313" key="21">
    <source>
        <dbReference type="RefSeq" id="XP_014663753.1"/>
    </source>
</evidence>
<evidence type="ECO:0000259" key="19">
    <source>
        <dbReference type="Pfam" id="PF08409"/>
    </source>
</evidence>
<evidence type="ECO:0000256" key="18">
    <source>
        <dbReference type="SAM" id="Phobius"/>
    </source>
</evidence>
<dbReference type="SUPFAM" id="SSF48452">
    <property type="entry name" value="TPR-like"/>
    <property type="match status" value="1"/>
</dbReference>
<evidence type="ECO:0000256" key="6">
    <source>
        <dbReference type="ARBA" id="ARBA00012839"/>
    </source>
</evidence>
<dbReference type="Pfam" id="PF08409">
    <property type="entry name" value="TMTC_DUF1736"/>
    <property type="match status" value="1"/>
</dbReference>
<proteinExistence type="inferred from homology"/>
<evidence type="ECO:0000256" key="4">
    <source>
        <dbReference type="ARBA" id="ARBA00004922"/>
    </source>
</evidence>
<evidence type="ECO:0000256" key="9">
    <source>
        <dbReference type="ARBA" id="ARBA00022737"/>
    </source>
</evidence>
<comment type="subcellular location">
    <subcellularLocation>
        <location evidence="3">Endoplasmic reticulum</location>
    </subcellularLocation>
    <subcellularLocation>
        <location evidence="2">Membrane</location>
        <topology evidence="2">Multi-pass membrane protein</topology>
    </subcellularLocation>
</comment>
<feature type="region of interest" description="Disordered" evidence="17">
    <location>
        <begin position="643"/>
        <end position="666"/>
    </location>
</feature>
<feature type="domain" description="DUF1736" evidence="19">
    <location>
        <begin position="4"/>
        <end position="75"/>
    </location>
</feature>
<keyword evidence="13 18" id="KW-0472">Membrane</keyword>
<dbReference type="Pfam" id="PF00515">
    <property type="entry name" value="TPR_1"/>
    <property type="match status" value="1"/>
</dbReference>
<comment type="similarity">
    <text evidence="5">Belongs to the TMTC family.</text>
</comment>
<feature type="region of interest" description="Disordered" evidence="17">
    <location>
        <begin position="168"/>
        <end position="196"/>
    </location>
</feature>
<evidence type="ECO:0000256" key="3">
    <source>
        <dbReference type="ARBA" id="ARBA00004240"/>
    </source>
</evidence>
<evidence type="ECO:0000256" key="8">
    <source>
        <dbReference type="ARBA" id="ARBA00022692"/>
    </source>
</evidence>
<dbReference type="Gene3D" id="1.25.40.10">
    <property type="entry name" value="Tetratricopeptide repeat domain"/>
    <property type="match status" value="2"/>
</dbReference>
<evidence type="ECO:0000256" key="14">
    <source>
        <dbReference type="ARBA" id="ARBA00045085"/>
    </source>
</evidence>
<dbReference type="PANTHER" id="PTHR44216:SF3">
    <property type="entry name" value="PROTEIN O-MANNOSYL-TRANSFERASE TMTC2"/>
    <property type="match status" value="1"/>
</dbReference>
<gene>
    <name evidence="21" type="primary">LOC106806355</name>
</gene>
<keyword evidence="9" id="KW-0677">Repeat</keyword>
<evidence type="ECO:0000256" key="16">
    <source>
        <dbReference type="PROSITE-ProRule" id="PRU00339"/>
    </source>
</evidence>
<evidence type="ECO:0000256" key="7">
    <source>
        <dbReference type="ARBA" id="ARBA00022679"/>
    </source>
</evidence>
<dbReference type="PROSITE" id="PS50293">
    <property type="entry name" value="TPR_REGION"/>
    <property type="match status" value="1"/>
</dbReference>
<reference evidence="21" key="1">
    <citation type="submission" date="2025-08" db="UniProtKB">
        <authorList>
            <consortium name="RefSeq"/>
        </authorList>
    </citation>
    <scope>IDENTIFICATION</scope>
</reference>
<evidence type="ECO:0000256" key="12">
    <source>
        <dbReference type="ARBA" id="ARBA00022989"/>
    </source>
</evidence>
<keyword evidence="11" id="KW-0256">Endoplasmic reticulum</keyword>
<dbReference type="EC" id="2.4.1.109" evidence="6"/>
<accession>A0ABM1DUY2</accession>
<evidence type="ECO:0000256" key="1">
    <source>
        <dbReference type="ARBA" id="ARBA00003582"/>
    </source>
</evidence>
<dbReference type="SMART" id="SM00028">
    <property type="entry name" value="TPR"/>
    <property type="match status" value="4"/>
</dbReference>
<name>A0ABM1DUY2_PRICU</name>